<name>A0A9W7ZVD1_9FUNG</name>
<feature type="region of interest" description="Disordered" evidence="1">
    <location>
        <begin position="1"/>
        <end position="188"/>
    </location>
</feature>
<organism evidence="2 3">
    <name type="scientific">Mycoemilia scoparia</name>
    <dbReference type="NCBI Taxonomy" id="417184"/>
    <lineage>
        <taxon>Eukaryota</taxon>
        <taxon>Fungi</taxon>
        <taxon>Fungi incertae sedis</taxon>
        <taxon>Zoopagomycota</taxon>
        <taxon>Kickxellomycotina</taxon>
        <taxon>Kickxellomycetes</taxon>
        <taxon>Kickxellales</taxon>
        <taxon>Kickxellaceae</taxon>
        <taxon>Mycoemilia</taxon>
    </lineage>
</organism>
<dbReference type="GO" id="GO:0016071">
    <property type="term" value="P:mRNA metabolic process"/>
    <property type="evidence" value="ECO:0007669"/>
    <property type="project" value="UniProtKB-ARBA"/>
</dbReference>
<evidence type="ECO:0000256" key="1">
    <source>
        <dbReference type="SAM" id="MobiDB-lite"/>
    </source>
</evidence>
<keyword evidence="3" id="KW-1185">Reference proteome</keyword>
<dbReference type="AlphaFoldDB" id="A0A9W7ZVD1"/>
<gene>
    <name evidence="2" type="ORF">H4219_003286</name>
</gene>
<feature type="compositionally biased region" description="Polar residues" evidence="1">
    <location>
        <begin position="31"/>
        <end position="50"/>
    </location>
</feature>
<feature type="compositionally biased region" description="Low complexity" evidence="1">
    <location>
        <begin position="157"/>
        <end position="169"/>
    </location>
</feature>
<feature type="compositionally biased region" description="Basic residues" evidence="1">
    <location>
        <begin position="51"/>
        <end position="63"/>
    </location>
</feature>
<dbReference type="InterPro" id="IPR028322">
    <property type="entry name" value="PNRC-like_rgn"/>
</dbReference>
<proteinExistence type="predicted"/>
<evidence type="ECO:0000313" key="2">
    <source>
        <dbReference type="EMBL" id="KAJ1917326.1"/>
    </source>
</evidence>
<comment type="caution">
    <text evidence="2">The sequence shown here is derived from an EMBL/GenBank/DDBJ whole genome shotgun (WGS) entry which is preliminary data.</text>
</comment>
<accession>A0A9W7ZVD1</accession>
<evidence type="ECO:0000313" key="3">
    <source>
        <dbReference type="Proteomes" id="UP001150538"/>
    </source>
</evidence>
<feature type="region of interest" description="Disordered" evidence="1">
    <location>
        <begin position="196"/>
        <end position="215"/>
    </location>
</feature>
<dbReference type="Proteomes" id="UP001150538">
    <property type="component" value="Unassembled WGS sequence"/>
</dbReference>
<protein>
    <submittedName>
        <fullName evidence="2">Uncharacterized protein</fullName>
    </submittedName>
</protein>
<feature type="compositionally biased region" description="Low complexity" evidence="1">
    <location>
        <begin position="196"/>
        <end position="207"/>
    </location>
</feature>
<dbReference type="Pfam" id="PF15365">
    <property type="entry name" value="PNRC"/>
    <property type="match status" value="1"/>
</dbReference>
<feature type="compositionally biased region" description="Low complexity" evidence="1">
    <location>
        <begin position="103"/>
        <end position="115"/>
    </location>
</feature>
<reference evidence="2" key="1">
    <citation type="submission" date="2022-07" db="EMBL/GenBank/DDBJ databases">
        <title>Phylogenomic reconstructions and comparative analyses of Kickxellomycotina fungi.</title>
        <authorList>
            <person name="Reynolds N.K."/>
            <person name="Stajich J.E."/>
            <person name="Barry K."/>
            <person name="Grigoriev I.V."/>
            <person name="Crous P."/>
            <person name="Smith M.E."/>
        </authorList>
    </citation>
    <scope>NUCLEOTIDE SEQUENCE</scope>
    <source>
        <strain evidence="2">NBRC 100468</strain>
    </source>
</reference>
<sequence>MIPTTAAKRSTSKGKAEGNGTIPKKNRRQTASKVDNSAKNKPNGDSGTSQPHKKRNVKNKHGSFQRYAGDFEIPSRTRSAPPPNAAANMTKFDTGLNNGGNGAAVAAAFNPSSSKSPRRRRHASPSRTNSDSSIRGKADGSSNKGFPNPKKGFGHYQQQQSNSNNNNNNRGFHKHGGRPASKSMSVPAHFSSVFGGSSSSYNNNSSSHELGNSMTKTPRKMTMHGFSSSITPQSAPNHTHYAGALFNNSPAPKDLPPPPFLLNKPSSPKPLTRMNRSGPSLDLMAAANGGSTGITAAGNAAPSSGPYVSMAPMSLTEIFKKLKTVESIN</sequence>
<dbReference type="EMBL" id="JANBPU010000075">
    <property type="protein sequence ID" value="KAJ1917326.1"/>
    <property type="molecule type" value="Genomic_DNA"/>
</dbReference>